<dbReference type="GO" id="GO:0008270">
    <property type="term" value="F:zinc ion binding"/>
    <property type="evidence" value="ECO:0007669"/>
    <property type="project" value="UniProtKB-KW"/>
</dbReference>
<dbReference type="GO" id="GO:0061630">
    <property type="term" value="F:ubiquitin protein ligase activity"/>
    <property type="evidence" value="ECO:0007669"/>
    <property type="project" value="TreeGrafter"/>
</dbReference>
<dbReference type="PANTHER" id="PTHR46858:SF5">
    <property type="entry name" value="E3 UBIQUITIN-PROTEIN LIGASE APD1-RELATED"/>
    <property type="match status" value="1"/>
</dbReference>
<reference evidence="8 9" key="1">
    <citation type="journal article" date="2024" name="Nat. Commun.">
        <title>Phylogenomics reveals the evolutionary origins of lichenization in chlorophyte algae.</title>
        <authorList>
            <person name="Puginier C."/>
            <person name="Libourel C."/>
            <person name="Otte J."/>
            <person name="Skaloud P."/>
            <person name="Haon M."/>
            <person name="Grisel S."/>
            <person name="Petersen M."/>
            <person name="Berrin J.G."/>
            <person name="Delaux P.M."/>
            <person name="Dal Grande F."/>
            <person name="Keller J."/>
        </authorList>
    </citation>
    <scope>NUCLEOTIDE SEQUENCE [LARGE SCALE GENOMIC DNA]</scope>
    <source>
        <strain evidence="8 9">SAG 2145</strain>
    </source>
</reference>
<gene>
    <name evidence="8" type="ORF">WJX74_003466</name>
</gene>
<feature type="compositionally biased region" description="Polar residues" evidence="6">
    <location>
        <begin position="1"/>
        <end position="11"/>
    </location>
</feature>
<sequence length="647" mass="67427">MNHAGSKNGQSCRRKKGRCLGSTSRATGQPDGPEFSNLPEANALPQAARLPEEIDKLMDWRPASELDLAELVLRMSADAQANNRVPRSSMAATMHDCMKENATELAPGVHFKPLTAAGFAEMLPKLQASLSQDERSAADSDLDGQPELRAGLQGKGVSTTTNSRSRPPSNPAAKAAKPSADSGLCRAFFDKPCARSAAASQQKRGNAQDCASAKASARTATKQRQSNLPQASTAQPHAAASSKIPNTPARANSSGSKLGTHFLHHSNSADGSTVSTVSTQSSCAGDGARTRAGPKVQTSTASLKPPGTMHGLMSVEAMKAPTASEALKGPTETKDMQFSKACRPGMAEPGPEAAVRRADEAAAALILEDQKEREMKLLRQQMHQARLEKAAARKANVKAKAAQPVRGNSAMQVSGSQIPLVGPDLALPVIQGTSAQKATKSLSADLKKNKANVPPSLLSAHAQLDLAMAADSAAELQTAIMSTVKALAALKPGQAGVDETKSRISAANCMLRAHQATSASRVPPSRPSPQQSGCMQHTGEVEPASIYQLQKPTSCLLSGLNNSKKTSLTAEPISKNTADAGSLAPSDGMGAWNDLSSLCVVCLDSKPQIVFAPCQHAVACRGCTAKIIAKSSECPVCRCQISATHLV</sequence>
<organism evidence="8 9">
    <name type="scientific">Apatococcus lobatus</name>
    <dbReference type="NCBI Taxonomy" id="904363"/>
    <lineage>
        <taxon>Eukaryota</taxon>
        <taxon>Viridiplantae</taxon>
        <taxon>Chlorophyta</taxon>
        <taxon>core chlorophytes</taxon>
        <taxon>Trebouxiophyceae</taxon>
        <taxon>Chlorellales</taxon>
        <taxon>Chlorellaceae</taxon>
        <taxon>Apatococcus</taxon>
    </lineage>
</organism>
<proteinExistence type="predicted"/>
<dbReference type="PANTHER" id="PTHR46858">
    <property type="entry name" value="OS05G0521000 PROTEIN"/>
    <property type="match status" value="1"/>
</dbReference>
<keyword evidence="3" id="KW-0862">Zinc</keyword>
<feature type="domain" description="RING-type" evidence="7">
    <location>
        <begin position="599"/>
        <end position="638"/>
    </location>
</feature>
<dbReference type="InterPro" id="IPR013083">
    <property type="entry name" value="Znf_RING/FYVE/PHD"/>
</dbReference>
<name>A0AAW1Q932_9CHLO</name>
<feature type="compositionally biased region" description="Low complexity" evidence="6">
    <location>
        <begin position="272"/>
        <end position="282"/>
    </location>
</feature>
<evidence type="ECO:0000256" key="1">
    <source>
        <dbReference type="ARBA" id="ARBA00022723"/>
    </source>
</evidence>
<dbReference type="GO" id="GO:0016567">
    <property type="term" value="P:protein ubiquitination"/>
    <property type="evidence" value="ECO:0007669"/>
    <property type="project" value="TreeGrafter"/>
</dbReference>
<keyword evidence="9" id="KW-1185">Reference proteome</keyword>
<evidence type="ECO:0000256" key="2">
    <source>
        <dbReference type="ARBA" id="ARBA00022771"/>
    </source>
</evidence>
<feature type="compositionally biased region" description="Polar residues" evidence="6">
    <location>
        <begin position="243"/>
        <end position="257"/>
    </location>
</feature>
<keyword evidence="1" id="KW-0479">Metal-binding</keyword>
<feature type="compositionally biased region" description="Polar residues" evidence="6">
    <location>
        <begin position="225"/>
        <end position="235"/>
    </location>
</feature>
<feature type="compositionally biased region" description="Low complexity" evidence="6">
    <location>
        <begin position="158"/>
        <end position="180"/>
    </location>
</feature>
<keyword evidence="2 4" id="KW-0863">Zinc-finger</keyword>
<dbReference type="PROSITE" id="PS50089">
    <property type="entry name" value="ZF_RING_2"/>
    <property type="match status" value="1"/>
</dbReference>
<dbReference type="Pfam" id="PF13920">
    <property type="entry name" value="zf-C3HC4_3"/>
    <property type="match status" value="1"/>
</dbReference>
<feature type="compositionally biased region" description="Low complexity" evidence="6">
    <location>
        <begin position="520"/>
        <end position="532"/>
    </location>
</feature>
<evidence type="ECO:0000256" key="6">
    <source>
        <dbReference type="SAM" id="MobiDB-lite"/>
    </source>
</evidence>
<evidence type="ECO:0000259" key="7">
    <source>
        <dbReference type="PROSITE" id="PS50089"/>
    </source>
</evidence>
<evidence type="ECO:0000256" key="3">
    <source>
        <dbReference type="ARBA" id="ARBA00022833"/>
    </source>
</evidence>
<evidence type="ECO:0000256" key="4">
    <source>
        <dbReference type="PROSITE-ProRule" id="PRU00175"/>
    </source>
</evidence>
<protein>
    <recommendedName>
        <fullName evidence="7">RING-type domain-containing protein</fullName>
    </recommendedName>
</protein>
<feature type="region of interest" description="Disordered" evidence="6">
    <location>
        <begin position="1"/>
        <end position="44"/>
    </location>
</feature>
<feature type="region of interest" description="Disordered" evidence="6">
    <location>
        <begin position="130"/>
        <end position="181"/>
    </location>
</feature>
<accession>A0AAW1Q932</accession>
<dbReference type="InterPro" id="IPR001841">
    <property type="entry name" value="Znf_RING"/>
</dbReference>
<comment type="caution">
    <text evidence="8">The sequence shown here is derived from an EMBL/GenBank/DDBJ whole genome shotgun (WGS) entry which is preliminary data.</text>
</comment>
<keyword evidence="5" id="KW-0175">Coiled coil</keyword>
<evidence type="ECO:0000313" key="8">
    <source>
        <dbReference type="EMBL" id="KAK9818868.1"/>
    </source>
</evidence>
<feature type="coiled-coil region" evidence="5">
    <location>
        <begin position="368"/>
        <end position="395"/>
    </location>
</feature>
<feature type="region of interest" description="Disordered" evidence="6">
    <location>
        <begin position="517"/>
        <end position="536"/>
    </location>
</feature>
<feature type="compositionally biased region" description="Low complexity" evidence="6">
    <location>
        <begin position="211"/>
        <end position="224"/>
    </location>
</feature>
<dbReference type="EMBL" id="JALJOS010000053">
    <property type="protein sequence ID" value="KAK9818868.1"/>
    <property type="molecule type" value="Genomic_DNA"/>
</dbReference>
<feature type="region of interest" description="Disordered" evidence="6">
    <location>
        <begin position="200"/>
        <end position="307"/>
    </location>
</feature>
<dbReference type="AlphaFoldDB" id="A0AAW1Q932"/>
<dbReference type="SMART" id="SM00184">
    <property type="entry name" value="RING"/>
    <property type="match status" value="1"/>
</dbReference>
<dbReference type="Proteomes" id="UP001438707">
    <property type="component" value="Unassembled WGS sequence"/>
</dbReference>
<dbReference type="SUPFAM" id="SSF57850">
    <property type="entry name" value="RING/U-box"/>
    <property type="match status" value="1"/>
</dbReference>
<evidence type="ECO:0000256" key="5">
    <source>
        <dbReference type="SAM" id="Coils"/>
    </source>
</evidence>
<evidence type="ECO:0000313" key="9">
    <source>
        <dbReference type="Proteomes" id="UP001438707"/>
    </source>
</evidence>
<dbReference type="Gene3D" id="3.30.40.10">
    <property type="entry name" value="Zinc/RING finger domain, C3HC4 (zinc finger)"/>
    <property type="match status" value="1"/>
</dbReference>